<dbReference type="PANTHER" id="PTHR47820:SF3">
    <property type="entry name" value="OS07G0499800 PROTEIN"/>
    <property type="match status" value="1"/>
</dbReference>
<feature type="compositionally biased region" description="Basic and acidic residues" evidence="1">
    <location>
        <begin position="498"/>
        <end position="507"/>
    </location>
</feature>
<evidence type="ECO:0000256" key="1">
    <source>
        <dbReference type="SAM" id="MobiDB-lite"/>
    </source>
</evidence>
<feature type="region of interest" description="Disordered" evidence="1">
    <location>
        <begin position="744"/>
        <end position="779"/>
    </location>
</feature>
<feature type="compositionally biased region" description="Low complexity" evidence="1">
    <location>
        <begin position="1045"/>
        <end position="1060"/>
    </location>
</feature>
<feature type="region of interest" description="Disordered" evidence="1">
    <location>
        <begin position="957"/>
        <end position="1060"/>
    </location>
</feature>
<feature type="region of interest" description="Disordered" evidence="1">
    <location>
        <begin position="177"/>
        <end position="231"/>
    </location>
</feature>
<feature type="compositionally biased region" description="Polar residues" evidence="1">
    <location>
        <begin position="583"/>
        <end position="592"/>
    </location>
</feature>
<feature type="region of interest" description="Disordered" evidence="1">
    <location>
        <begin position="53"/>
        <end position="123"/>
    </location>
</feature>
<reference evidence="2" key="1">
    <citation type="submission" date="2022-02" db="EMBL/GenBank/DDBJ databases">
        <authorList>
            <person name="Henning P.M."/>
            <person name="McCubbin A.G."/>
            <person name="Shore J.S."/>
        </authorList>
    </citation>
    <scope>NUCLEOTIDE SEQUENCE</scope>
    <source>
        <strain evidence="2">F60SS</strain>
        <tissue evidence="2">Leaves</tissue>
    </source>
</reference>
<feature type="region of interest" description="Disordered" evidence="1">
    <location>
        <begin position="485"/>
        <end position="539"/>
    </location>
</feature>
<feature type="compositionally biased region" description="Low complexity" evidence="1">
    <location>
        <begin position="79"/>
        <end position="95"/>
    </location>
</feature>
<proteinExistence type="predicted"/>
<organism evidence="2 3">
    <name type="scientific">Turnera subulata</name>
    <dbReference type="NCBI Taxonomy" id="218843"/>
    <lineage>
        <taxon>Eukaryota</taxon>
        <taxon>Viridiplantae</taxon>
        <taxon>Streptophyta</taxon>
        <taxon>Embryophyta</taxon>
        <taxon>Tracheophyta</taxon>
        <taxon>Spermatophyta</taxon>
        <taxon>Magnoliopsida</taxon>
        <taxon>eudicotyledons</taxon>
        <taxon>Gunneridae</taxon>
        <taxon>Pentapetalae</taxon>
        <taxon>rosids</taxon>
        <taxon>fabids</taxon>
        <taxon>Malpighiales</taxon>
        <taxon>Passifloraceae</taxon>
        <taxon>Turnera</taxon>
    </lineage>
</organism>
<comment type="caution">
    <text evidence="2">The sequence shown here is derived from an EMBL/GenBank/DDBJ whole genome shotgun (WGS) entry which is preliminary data.</text>
</comment>
<feature type="compositionally biased region" description="Low complexity" evidence="1">
    <location>
        <begin position="392"/>
        <end position="410"/>
    </location>
</feature>
<dbReference type="PANTHER" id="PTHR47820">
    <property type="entry name" value="BNAC05G24000D PROTEIN"/>
    <property type="match status" value="1"/>
</dbReference>
<feature type="region of interest" description="Disordered" evidence="1">
    <location>
        <begin position="561"/>
        <end position="641"/>
    </location>
</feature>
<keyword evidence="3" id="KW-1185">Reference proteome</keyword>
<dbReference type="OrthoDB" id="6078042at2759"/>
<feature type="region of interest" description="Disordered" evidence="1">
    <location>
        <begin position="379"/>
        <end position="443"/>
    </location>
</feature>
<feature type="compositionally biased region" description="Low complexity" evidence="1">
    <location>
        <begin position="418"/>
        <end position="443"/>
    </location>
</feature>
<reference evidence="2" key="2">
    <citation type="journal article" date="2023" name="Plants (Basel)">
        <title>Annotation of the Turnera subulata (Passifloraceae) Draft Genome Reveals the S-Locus Evolved after the Divergence of Turneroideae from Passifloroideae in a Stepwise Manner.</title>
        <authorList>
            <person name="Henning P.M."/>
            <person name="Roalson E.H."/>
            <person name="Mir W."/>
            <person name="McCubbin A.G."/>
            <person name="Shore J.S."/>
        </authorList>
    </citation>
    <scope>NUCLEOTIDE SEQUENCE</scope>
    <source>
        <strain evidence="2">F60SS</strain>
    </source>
</reference>
<dbReference type="EMBL" id="JAKUCV010002329">
    <property type="protein sequence ID" value="KAJ4843029.1"/>
    <property type="molecule type" value="Genomic_DNA"/>
</dbReference>
<feature type="compositionally biased region" description="Low complexity" evidence="1">
    <location>
        <begin position="515"/>
        <end position="524"/>
    </location>
</feature>
<name>A0A9Q0JIN0_9ROSI</name>
<feature type="region of interest" description="Disordered" evidence="1">
    <location>
        <begin position="244"/>
        <end position="267"/>
    </location>
</feature>
<feature type="compositionally biased region" description="Polar residues" evidence="1">
    <location>
        <begin position="990"/>
        <end position="1012"/>
    </location>
</feature>
<feature type="compositionally biased region" description="Basic and acidic residues" evidence="1">
    <location>
        <begin position="605"/>
        <end position="624"/>
    </location>
</feature>
<dbReference type="AlphaFoldDB" id="A0A9Q0JIN0"/>
<feature type="compositionally biased region" description="Low complexity" evidence="1">
    <location>
        <begin position="191"/>
        <end position="212"/>
    </location>
</feature>
<dbReference type="Proteomes" id="UP001141552">
    <property type="component" value="Unassembled WGS sequence"/>
</dbReference>
<evidence type="ECO:0000313" key="2">
    <source>
        <dbReference type="EMBL" id="KAJ4843029.1"/>
    </source>
</evidence>
<accession>A0A9Q0JIN0</accession>
<protein>
    <submittedName>
        <fullName evidence="2">Uncharacterized protein</fullName>
    </submittedName>
</protein>
<sequence>MASSQVEIASSVFGCVLRDRNSHERCTRESTARVAAAFKKNLKELVRDHLHTRISISPSDSPSDENSGNIVQPPPSMANNNNTNDNNNQNKTDNNPSAANSKKARNVDQWAAKQARQMVSSLERQAEDAGALLVEIPTTTTSSSSPAPCSSPGNCNLGASSLVEIWEARLNHNDPKTNRPCCMHHNENPPASGASRTSSVSSSNADNATSPPADDPPRPASCAGEPPSHSDICEAAAGITEELPVHCGGPTTRSAPASVHFRNPGGGEKEKVRIVDIIRRLTCDGNKQEQQQQGSGDCPFRDLRYPTALDQSELRTLPFVVNSPKIRGRQAFHDMLQQMEQERLREVESLGDRQSVTKFNHRGRLQSMLRLRFLQRGQAIQEKQRRHSSRLAASQRPPSSQSSQSSQAATAPPPRPPSSQSTASSSSDCQRSQQQQQQQQGSSIMHLRERFNAGGEQATGTSKSNLENNSVTGNTTVNVVSVNTTNLSNASTHHKKKAESNRLKENSTTHQQQCVPGSSVSVPSEGNRLRENSTAQQQQCIPVAHNSASREGNLLLENSTTKQRHVTQAENAKSAAAKEQNHLQESSANQKQCKPIAENSVSDVGEGKNPKEKTTSQKKAEKNSVSRISEGNRTQEDPKIHKHCVLVAEKNSVSHIGEGNRLQENSITQKQSVPVADRTRSHIREGNRLQDNSKTQKQDVAVAANAVTHVGEGNLLQENSTAKKQDVYLAQNFISQIHGGNELQPKPACKPPQCVSKAENSVPHIPKPNVPKENSTTRQQIAENSESYKWEGHRDVTEKINVSPNHVAWQELSLEVGNLVRQQTSETLTSSNDWEAIGIEEEEEEEEEEYEDADDQQDYYEDSYDWFSEIARPRSYWEDIRQAWYNEVLTTTSDNDERRKLLERRTVSSFLASDLRERIDQVMVSRVQMQAIQDDEDLDEDVQERMGQLMLSYFQRHSHPEESQEEVQEQAVHERERETEEEPLSMGEAESQTSHQLDTATSFDQSSQSMRSPSPFRPWNYRDYHECSDDSDRAPTTPPRPPLPNQTLNQDRRCSSSMSHSSTLQEFELIYDLKGQMEQLQREMFDLRQSIQSCIQMQVSLANLLKQEVHPDVDICAPVSSAHRNFNEAVGDVQCVKLRYWMWCRHV</sequence>
<gene>
    <name evidence="2" type="ORF">Tsubulata_005878</name>
</gene>
<feature type="compositionally biased region" description="Polar residues" evidence="1">
    <location>
        <begin position="561"/>
        <end position="571"/>
    </location>
</feature>
<feature type="compositionally biased region" description="Basic and acidic residues" evidence="1">
    <location>
        <begin position="1020"/>
        <end position="1033"/>
    </location>
</feature>
<evidence type="ECO:0000313" key="3">
    <source>
        <dbReference type="Proteomes" id="UP001141552"/>
    </source>
</evidence>